<dbReference type="EMBL" id="JACBZO010000001">
    <property type="protein sequence ID" value="NYI42626.1"/>
    <property type="molecule type" value="Genomic_DNA"/>
</dbReference>
<protein>
    <submittedName>
        <fullName evidence="1">Uncharacterized protein</fullName>
    </submittedName>
</protein>
<proteinExistence type="predicted"/>
<evidence type="ECO:0000313" key="2">
    <source>
        <dbReference type="Proteomes" id="UP000547973"/>
    </source>
</evidence>
<evidence type="ECO:0000313" key="1">
    <source>
        <dbReference type="EMBL" id="NYI42626.1"/>
    </source>
</evidence>
<name>A0A7Y9ZFW5_9MICO</name>
<sequence length="311" mass="34570">MTTLGLEYIFDPELIVPSETAKSSIAFWARLWRRVEDRQPRLGAASLEGLLELWEDPPSHEVIAPADFQKLIGRLASRAIERGSPGHVVCAAHWLPAYKPSLGHEENPARLLRDLSGVPFGNAVFVSTVEECWTDLDAVPSCQACVGQRVYLDLPGGPTAVNIMRAEFLRTSHGDPKEISNAALVLFPHLVFSDVAWVGLSTLTGDKRELTVSLVRDLGVLNDHACAIWEQTVQNHERIQLMKTFDVVASPEGTKTHRSPRLMSQRDSLFSGVSRRCEWHTKLSPSINRIHFAVEGRIVYIGKIVDHLDTA</sequence>
<keyword evidence="2" id="KW-1185">Reference proteome</keyword>
<accession>A0A7Y9ZFW5</accession>
<comment type="caution">
    <text evidence="1">The sequence shown here is derived from an EMBL/GenBank/DDBJ whole genome shotgun (WGS) entry which is preliminary data.</text>
</comment>
<organism evidence="1 2">
    <name type="scientific">Demequina lutea</name>
    <dbReference type="NCBI Taxonomy" id="431489"/>
    <lineage>
        <taxon>Bacteria</taxon>
        <taxon>Bacillati</taxon>
        <taxon>Actinomycetota</taxon>
        <taxon>Actinomycetes</taxon>
        <taxon>Micrococcales</taxon>
        <taxon>Demequinaceae</taxon>
        <taxon>Demequina</taxon>
    </lineage>
</organism>
<dbReference type="Proteomes" id="UP000547973">
    <property type="component" value="Unassembled WGS sequence"/>
</dbReference>
<dbReference type="AlphaFoldDB" id="A0A7Y9ZFW5"/>
<gene>
    <name evidence="1" type="ORF">BKA03_002745</name>
</gene>
<reference evidence="1 2" key="1">
    <citation type="submission" date="2020-07" db="EMBL/GenBank/DDBJ databases">
        <title>Sequencing the genomes of 1000 actinobacteria strains.</title>
        <authorList>
            <person name="Klenk H.-P."/>
        </authorList>
    </citation>
    <scope>NUCLEOTIDE SEQUENCE [LARGE SCALE GENOMIC DNA]</scope>
    <source>
        <strain evidence="1 2">DSM 19970</strain>
    </source>
</reference>